<dbReference type="SMART" id="SM00304">
    <property type="entry name" value="HAMP"/>
    <property type="match status" value="1"/>
</dbReference>
<keyword evidence="2" id="KW-0472">Membrane</keyword>
<dbReference type="InterPro" id="IPR036457">
    <property type="entry name" value="PPM-type-like_dom_sf"/>
</dbReference>
<evidence type="ECO:0000313" key="4">
    <source>
        <dbReference type="EMBL" id="SHL66727.1"/>
    </source>
</evidence>
<reference evidence="4 5" key="1">
    <citation type="submission" date="2016-11" db="EMBL/GenBank/DDBJ databases">
        <authorList>
            <person name="Jaros S."/>
            <person name="Januszkiewicz K."/>
            <person name="Wedrychowicz H."/>
        </authorList>
    </citation>
    <scope>NUCLEOTIDE SEQUENCE [LARGE SCALE GENOMIC DNA]</scope>
    <source>
        <strain evidence="4 5">BPI-34</strain>
    </source>
</reference>
<accession>A0A1M7CHP1</accession>
<dbReference type="EMBL" id="FRCJ01000001">
    <property type="protein sequence ID" value="SHL66727.1"/>
    <property type="molecule type" value="Genomic_DNA"/>
</dbReference>
<dbReference type="InterPro" id="IPR052016">
    <property type="entry name" value="Bact_Sigma-Reg"/>
</dbReference>
<dbReference type="CDD" id="cd06225">
    <property type="entry name" value="HAMP"/>
    <property type="match status" value="1"/>
</dbReference>
<sequence>MKYNSYIKPFRTLYARITMWIMLTVLVVFVIITYLVTYFGAKGVLLGSTENAKSRMEITNQRINTVMHAVEVAVYNTIPEVELSLNKPDDMYRIVRRLLEINPYIVGSTVAFEPYYYKEKGEQFSPYAYRSVDNNIQTKQLGTSDYEYHYMDWYQIPKLLKKNYWSEPYYDRGGGEQMMTTFSHPLYDKKGNLYAIITADISLEWVSDLLRKSDIDFNNKALELNINSEAELQAELENDSDFFYHYAYSYIIGKGGTYIAHPMRERILNDTYFNHSMKYNDSIDNLIGYEMIDGKSGMRTINRDGTDFIVSYSPIERTGWSMATVIPNNLITNRSFKYATIIVGVMLLGLLVLFIICRSILKRATRPLALFAHSADNIAKGNLNASLPVIRTHDEMKQLHDSFAMMQTSLKQQIEELKTVNAQKGRIEGELKVASDIQMSMLPKIYPPYPDRQDIDIFGSLTPAKAVGGDLFDFYIRDEKLFFVIGDVSGKGVPASLVMAVSRTLFRIVSSHLEEPSGIMHQMNEALSDQNDSNMFVTLFIGSLDLRNGHLQYCNGGHDAPLLVNLKEHTHQLLDCKSNLPVGVMPGFDFESQETDIDTDTLIFLYTDGLTEAENIHHQLFTEARIFEVAQQLLTDGTASADGEPVSAQSVVERMARAVHQFVGDAEQSDDLTMLAIKRKNI</sequence>
<dbReference type="PROSITE" id="PS50885">
    <property type="entry name" value="HAMP"/>
    <property type="match status" value="1"/>
</dbReference>
<dbReference type="InterPro" id="IPR003660">
    <property type="entry name" value="HAMP_dom"/>
</dbReference>
<gene>
    <name evidence="4" type="ORF">SAMN04488494_0417</name>
</gene>
<name>A0A1M7CHP1_XYLRU</name>
<dbReference type="CDD" id="cd12912">
    <property type="entry name" value="PDC2_MCP_like"/>
    <property type="match status" value="1"/>
</dbReference>
<dbReference type="GO" id="GO:0007165">
    <property type="term" value="P:signal transduction"/>
    <property type="evidence" value="ECO:0007669"/>
    <property type="project" value="InterPro"/>
</dbReference>
<feature type="transmembrane region" description="Helical" evidence="2">
    <location>
        <begin position="20"/>
        <end position="41"/>
    </location>
</feature>
<dbReference type="InterPro" id="IPR029151">
    <property type="entry name" value="Sensor-like_sf"/>
</dbReference>
<evidence type="ECO:0000256" key="1">
    <source>
        <dbReference type="ARBA" id="ARBA00022801"/>
    </source>
</evidence>
<dbReference type="Proteomes" id="UP000184280">
    <property type="component" value="Unassembled WGS sequence"/>
</dbReference>
<evidence type="ECO:0000256" key="2">
    <source>
        <dbReference type="SAM" id="Phobius"/>
    </source>
</evidence>
<evidence type="ECO:0000313" key="5">
    <source>
        <dbReference type="Proteomes" id="UP000184280"/>
    </source>
</evidence>
<dbReference type="Gene3D" id="3.60.40.10">
    <property type="entry name" value="PPM-type phosphatase domain"/>
    <property type="match status" value="1"/>
</dbReference>
<organism evidence="4 5">
    <name type="scientific">Xylanibacter ruminicola</name>
    <name type="common">Prevotella ruminicola</name>
    <dbReference type="NCBI Taxonomy" id="839"/>
    <lineage>
        <taxon>Bacteria</taxon>
        <taxon>Pseudomonadati</taxon>
        <taxon>Bacteroidota</taxon>
        <taxon>Bacteroidia</taxon>
        <taxon>Bacteroidales</taxon>
        <taxon>Prevotellaceae</taxon>
        <taxon>Xylanibacter</taxon>
    </lineage>
</organism>
<dbReference type="GO" id="GO:0016020">
    <property type="term" value="C:membrane"/>
    <property type="evidence" value="ECO:0007669"/>
    <property type="project" value="InterPro"/>
</dbReference>
<dbReference type="InterPro" id="IPR001932">
    <property type="entry name" value="PPM-type_phosphatase-like_dom"/>
</dbReference>
<keyword evidence="1" id="KW-0378">Hydrolase</keyword>
<keyword evidence="2" id="KW-1133">Transmembrane helix</keyword>
<dbReference type="Pfam" id="PF00672">
    <property type="entry name" value="HAMP"/>
    <property type="match status" value="1"/>
</dbReference>
<dbReference type="AlphaFoldDB" id="A0A1M7CHP1"/>
<dbReference type="GO" id="GO:0016791">
    <property type="term" value="F:phosphatase activity"/>
    <property type="evidence" value="ECO:0007669"/>
    <property type="project" value="TreeGrafter"/>
</dbReference>
<keyword evidence="2" id="KW-0812">Transmembrane</keyword>
<feature type="transmembrane region" description="Helical" evidence="2">
    <location>
        <begin position="338"/>
        <end position="361"/>
    </location>
</feature>
<dbReference type="Pfam" id="PF07228">
    <property type="entry name" value="SpoIIE"/>
    <property type="match status" value="1"/>
</dbReference>
<evidence type="ECO:0000259" key="3">
    <source>
        <dbReference type="PROSITE" id="PS50885"/>
    </source>
</evidence>
<protein>
    <submittedName>
        <fullName evidence="4">Sigma-B regulation protein RsbU (Phosphoserine phosphatase)</fullName>
    </submittedName>
</protein>
<proteinExistence type="predicted"/>
<dbReference type="OrthoDB" id="9763484at2"/>
<dbReference type="Gene3D" id="3.30.450.20">
    <property type="entry name" value="PAS domain"/>
    <property type="match status" value="2"/>
</dbReference>
<dbReference type="Gene3D" id="6.10.340.10">
    <property type="match status" value="1"/>
</dbReference>
<dbReference type="PANTHER" id="PTHR43156:SF2">
    <property type="entry name" value="STAGE II SPORULATION PROTEIN E"/>
    <property type="match status" value="1"/>
</dbReference>
<dbReference type="CDD" id="cd12913">
    <property type="entry name" value="PDC1_MCP_like"/>
    <property type="match status" value="1"/>
</dbReference>
<dbReference type="Pfam" id="PF22673">
    <property type="entry name" value="MCP-like_PDC_1"/>
    <property type="match status" value="1"/>
</dbReference>
<dbReference type="PANTHER" id="PTHR43156">
    <property type="entry name" value="STAGE II SPORULATION PROTEIN E-RELATED"/>
    <property type="match status" value="1"/>
</dbReference>
<dbReference type="SMART" id="SM00331">
    <property type="entry name" value="PP2C_SIG"/>
    <property type="match status" value="1"/>
</dbReference>
<dbReference type="RefSeq" id="WP_073042427.1">
    <property type="nucleotide sequence ID" value="NZ_FRCJ01000001.1"/>
</dbReference>
<dbReference type="SUPFAM" id="SSF158472">
    <property type="entry name" value="HAMP domain-like"/>
    <property type="match status" value="1"/>
</dbReference>
<feature type="domain" description="HAMP" evidence="3">
    <location>
        <begin position="362"/>
        <end position="415"/>
    </location>
</feature>
<dbReference type="SUPFAM" id="SSF103190">
    <property type="entry name" value="Sensory domain-like"/>
    <property type="match status" value="1"/>
</dbReference>